<dbReference type="GeneID" id="101734820"/>
<dbReference type="KEGG" id="xtr:101734820"/>
<reference evidence="4" key="1">
    <citation type="submission" date="2025-08" db="UniProtKB">
        <authorList>
            <consortium name="RefSeq"/>
        </authorList>
    </citation>
    <scope>IDENTIFICATION</scope>
    <source>
        <strain evidence="4">Nigerian</strain>
        <tissue evidence="4">Liver and blood</tissue>
    </source>
</reference>
<evidence type="ECO:0000256" key="2">
    <source>
        <dbReference type="SAM" id="Phobius"/>
    </source>
</evidence>
<dbReference type="Xenbase" id="XB-GENE-29088063">
    <property type="gene designation" value="LOC101734820"/>
</dbReference>
<keyword evidence="2" id="KW-1133">Transmembrane helix</keyword>
<dbReference type="AGR" id="Xenbase:XB-GENE-29088063"/>
<keyword evidence="2" id="KW-0472">Membrane</keyword>
<feature type="transmembrane region" description="Helical" evidence="2">
    <location>
        <begin position="105"/>
        <end position="125"/>
    </location>
</feature>
<evidence type="ECO:0000256" key="1">
    <source>
        <dbReference type="SAM" id="MobiDB-lite"/>
    </source>
</evidence>
<dbReference type="AlphaFoldDB" id="A0A8J1JM67"/>
<protein>
    <submittedName>
        <fullName evidence="4">Uncharacterized protein LOC101734820 isoform X1</fullName>
    </submittedName>
</protein>
<name>A0A8J1JM67_XENTR</name>
<feature type="region of interest" description="Disordered" evidence="1">
    <location>
        <begin position="26"/>
        <end position="56"/>
    </location>
</feature>
<sequence length="243" mass="26884">MYEAALQPFLPDKPGTCPVGMNGSASYKAAPAPQQPNSLSTGNGHLETPGNQGQRSGWQRIRQRIWQWIQKNSLSTGNGHLETPGNQGPRSGWQRIWHWIQKKRWLIMAALIAIGITMALVFLILPATKTGDPGNNPDNQEKGSTDMGGALIWQNCNGTKLNISTEEAPWEDANTNCAMNGGQLLAKSSTKNISGCINMDEDFWIQQEGPHPNGCEPYNPKRQNLSLKCDTWRRYICGLKQKS</sequence>
<evidence type="ECO:0000313" key="5">
    <source>
        <dbReference type="Xenbase" id="XB-GENE-29088063"/>
    </source>
</evidence>
<proteinExistence type="predicted"/>
<dbReference type="SUPFAM" id="SSF56436">
    <property type="entry name" value="C-type lectin-like"/>
    <property type="match status" value="1"/>
</dbReference>
<keyword evidence="2" id="KW-0812">Transmembrane</keyword>
<dbReference type="OMA" id="WIMRENN"/>
<evidence type="ECO:0000313" key="4">
    <source>
        <dbReference type="RefSeq" id="XP_031758969.1"/>
    </source>
</evidence>
<dbReference type="Proteomes" id="UP000008143">
    <property type="component" value="Chromosome 5"/>
</dbReference>
<organism evidence="3 4">
    <name type="scientific">Xenopus tropicalis</name>
    <name type="common">Western clawed frog</name>
    <name type="synonym">Silurana tropicalis</name>
    <dbReference type="NCBI Taxonomy" id="8364"/>
    <lineage>
        <taxon>Eukaryota</taxon>
        <taxon>Metazoa</taxon>
        <taxon>Chordata</taxon>
        <taxon>Craniata</taxon>
        <taxon>Vertebrata</taxon>
        <taxon>Euteleostomi</taxon>
        <taxon>Amphibia</taxon>
        <taxon>Batrachia</taxon>
        <taxon>Anura</taxon>
        <taxon>Pipoidea</taxon>
        <taxon>Pipidae</taxon>
        <taxon>Xenopodinae</taxon>
        <taxon>Xenopus</taxon>
        <taxon>Silurana</taxon>
    </lineage>
</organism>
<dbReference type="InterPro" id="IPR016187">
    <property type="entry name" value="CTDL_fold"/>
</dbReference>
<dbReference type="OrthoDB" id="10502230at2759"/>
<dbReference type="RefSeq" id="XP_031758969.1">
    <property type="nucleotide sequence ID" value="XM_031903109.1"/>
</dbReference>
<gene>
    <name evidence="4 5" type="primary">LOC101734820</name>
</gene>
<evidence type="ECO:0000313" key="3">
    <source>
        <dbReference type="Proteomes" id="UP000008143"/>
    </source>
</evidence>
<accession>A0A8J1JM67</accession>
<keyword evidence="3" id="KW-1185">Reference proteome</keyword>